<keyword evidence="3" id="KW-1185">Reference proteome</keyword>
<reference evidence="3" key="1">
    <citation type="submission" date="2018-05" db="EMBL/GenBank/DDBJ databases">
        <title>Complete Genome Sequence of Methylobacterium sp. 17SD2-17.</title>
        <authorList>
            <person name="Srinivasan S."/>
        </authorList>
    </citation>
    <scope>NUCLEOTIDE SEQUENCE [LARGE SCALE GENOMIC DNA]</scope>
    <source>
        <strain evidence="3">17SD2-17</strain>
    </source>
</reference>
<keyword evidence="1" id="KW-1133">Transmembrane helix</keyword>
<evidence type="ECO:0000313" key="3">
    <source>
        <dbReference type="Proteomes" id="UP000245926"/>
    </source>
</evidence>
<evidence type="ECO:0008006" key="4">
    <source>
        <dbReference type="Google" id="ProtNLM"/>
    </source>
</evidence>
<feature type="transmembrane region" description="Helical" evidence="1">
    <location>
        <begin position="21"/>
        <end position="45"/>
    </location>
</feature>
<dbReference type="AlphaFoldDB" id="A0A2U8W6H3"/>
<accession>A0A2U8W6H3</accession>
<dbReference type="RefSeq" id="WP_109890891.1">
    <property type="nucleotide sequence ID" value="NZ_CP029550.1"/>
</dbReference>
<keyword evidence="1" id="KW-0812">Transmembrane</keyword>
<sequence>MGRPRPRFRRPFLLPAREGSAIVEFAMVATTLIYLVAGVIDLVAMSGINREIERASTQLAAAIASCPTGGSTSCVTDTMDLYRTRKANVLMRYPAATLSMAQINEVSGAIKVCAGNLTYLDADVQTSALSLLYDRDVGIVVMIQMDYQTIFPSVTRLFTGASLPHLRGWSVAVQMSDKQIC</sequence>
<organism evidence="2 3">
    <name type="scientific">Methylobacterium durans</name>
    <dbReference type="NCBI Taxonomy" id="2202825"/>
    <lineage>
        <taxon>Bacteria</taxon>
        <taxon>Pseudomonadati</taxon>
        <taxon>Pseudomonadota</taxon>
        <taxon>Alphaproteobacteria</taxon>
        <taxon>Hyphomicrobiales</taxon>
        <taxon>Methylobacteriaceae</taxon>
        <taxon>Methylobacterium</taxon>
    </lineage>
</organism>
<keyword evidence="1" id="KW-0472">Membrane</keyword>
<gene>
    <name evidence="2" type="ORF">DK389_15565</name>
</gene>
<evidence type="ECO:0000256" key="1">
    <source>
        <dbReference type="SAM" id="Phobius"/>
    </source>
</evidence>
<proteinExistence type="predicted"/>
<name>A0A2U8W6H3_9HYPH</name>
<dbReference type="EMBL" id="CP029550">
    <property type="protein sequence ID" value="AWN41665.1"/>
    <property type="molecule type" value="Genomic_DNA"/>
</dbReference>
<dbReference type="OrthoDB" id="7995692at2"/>
<evidence type="ECO:0000313" key="2">
    <source>
        <dbReference type="EMBL" id="AWN41665.1"/>
    </source>
</evidence>
<protein>
    <recommendedName>
        <fullName evidence="4">Pilus assembly protein</fullName>
    </recommendedName>
</protein>
<dbReference type="Proteomes" id="UP000245926">
    <property type="component" value="Chromosome"/>
</dbReference>
<dbReference type="KEGG" id="mets:DK389_15565"/>